<name>A0ABQ7HYH5_9MICR</name>
<dbReference type="Proteomes" id="UP001516464">
    <property type="component" value="Unassembled WGS sequence"/>
</dbReference>
<organism evidence="1 2">
    <name type="scientific">Astathelohania contejeani</name>
    <dbReference type="NCBI Taxonomy" id="164912"/>
    <lineage>
        <taxon>Eukaryota</taxon>
        <taxon>Fungi</taxon>
        <taxon>Fungi incertae sedis</taxon>
        <taxon>Microsporidia</taxon>
        <taxon>Astathelohaniidae</taxon>
        <taxon>Astathelohania</taxon>
    </lineage>
</organism>
<evidence type="ECO:0000313" key="2">
    <source>
        <dbReference type="Proteomes" id="UP001516464"/>
    </source>
</evidence>
<reference evidence="1 2" key="1">
    <citation type="submission" date="2019-01" db="EMBL/GenBank/DDBJ databases">
        <title>Genomes sequencing and comparative genomics of infectious freshwater microsporidia, Cucumispora dikerogammari and Thelohania contejeani.</title>
        <authorList>
            <person name="Cormier A."/>
            <person name="Giraud I."/>
            <person name="Wattier R."/>
            <person name="Teixeira M."/>
            <person name="Grandjean F."/>
            <person name="Rigaud T."/>
            <person name="Cordaux R."/>
        </authorList>
    </citation>
    <scope>NUCLEOTIDE SEQUENCE [LARGE SCALE GENOMIC DNA]</scope>
    <source>
        <strain evidence="1">T1</strain>
        <tissue evidence="1">Spores</tissue>
    </source>
</reference>
<proteinExistence type="predicted"/>
<accession>A0ABQ7HYH5</accession>
<evidence type="ECO:0000313" key="1">
    <source>
        <dbReference type="EMBL" id="KAF7683160.1"/>
    </source>
</evidence>
<protein>
    <submittedName>
        <fullName evidence="1">Uncharacterized protein</fullName>
    </submittedName>
</protein>
<sequence>MGIDKNPYDDYKRYLNKLDELNMFHLKLIYSLFDKIRILCYNITLELENMIQYIKKIKNITSRIYEHNNFKFLFYLTTHNKIPVQLVSIEEEIIKQNHDDKSLIIMTEKSYHHLIAMKHILIHLFKFENDLHYYIYVLYAKLLYINSGMENYTKIFNFCMSNK</sequence>
<keyword evidence="2" id="KW-1185">Reference proteome</keyword>
<dbReference type="EMBL" id="SBIQ01000120">
    <property type="protein sequence ID" value="KAF7683160.1"/>
    <property type="molecule type" value="Genomic_DNA"/>
</dbReference>
<gene>
    <name evidence="1" type="ORF">TCON_1625</name>
</gene>
<comment type="caution">
    <text evidence="1">The sequence shown here is derived from an EMBL/GenBank/DDBJ whole genome shotgun (WGS) entry which is preliminary data.</text>
</comment>